<dbReference type="GO" id="GO:0004816">
    <property type="term" value="F:asparagine-tRNA ligase activity"/>
    <property type="evidence" value="ECO:0007669"/>
    <property type="project" value="UniProtKB-UniRule"/>
</dbReference>
<dbReference type="GO" id="GO:0003676">
    <property type="term" value="F:nucleic acid binding"/>
    <property type="evidence" value="ECO:0007669"/>
    <property type="project" value="InterPro"/>
</dbReference>
<feature type="domain" description="Aminoacyl-transfer RNA synthetases class-II family profile" evidence="9">
    <location>
        <begin position="135"/>
        <end position="493"/>
    </location>
</feature>
<dbReference type="EC" id="6.1.1.22" evidence="7"/>
<dbReference type="InterPro" id="IPR004365">
    <property type="entry name" value="NA-bd_OB_tRNA"/>
</dbReference>
<dbReference type="InterPro" id="IPR002312">
    <property type="entry name" value="Asp/Asn-tRNA-synth_IIb"/>
</dbReference>
<keyword evidence="4 7" id="KW-0067">ATP-binding</keyword>
<dbReference type="Pfam" id="PF00152">
    <property type="entry name" value="tRNA-synt_2"/>
    <property type="match status" value="1"/>
</dbReference>
<dbReference type="PRINTS" id="PR01042">
    <property type="entry name" value="TRNASYNTHASP"/>
</dbReference>
<keyword evidence="11" id="KW-1185">Reference proteome</keyword>
<accession>A0AAW6U043</accession>
<dbReference type="CDD" id="cd04323">
    <property type="entry name" value="AsnRS_cyto_like_N"/>
    <property type="match status" value="1"/>
</dbReference>
<evidence type="ECO:0000256" key="7">
    <source>
        <dbReference type="HAMAP-Rule" id="MF_00534"/>
    </source>
</evidence>
<evidence type="ECO:0000256" key="4">
    <source>
        <dbReference type="ARBA" id="ARBA00022840"/>
    </source>
</evidence>
<evidence type="ECO:0000259" key="9">
    <source>
        <dbReference type="PROSITE" id="PS50862"/>
    </source>
</evidence>
<dbReference type="InterPro" id="IPR004522">
    <property type="entry name" value="Asn-tRNA-ligase"/>
</dbReference>
<dbReference type="InterPro" id="IPR045864">
    <property type="entry name" value="aa-tRNA-synth_II/BPL/LPL"/>
</dbReference>
<dbReference type="HAMAP" id="MF_00534">
    <property type="entry name" value="Asn_tRNA_synth"/>
    <property type="match status" value="1"/>
</dbReference>
<keyword evidence="8" id="KW-0175">Coiled coil</keyword>
<comment type="similarity">
    <text evidence="1 7">Belongs to the class-II aminoacyl-tRNA synthetase family.</text>
</comment>
<reference evidence="10" key="1">
    <citation type="submission" date="2023-05" db="EMBL/GenBank/DDBJ databases">
        <title>Anaerotaeda fermentans gen. nov., sp. nov., a novel anaerobic planctomycete of the new family within the order Sedimentisphaerales isolated from Taman Peninsula, Russia.</title>
        <authorList>
            <person name="Khomyakova M.A."/>
            <person name="Merkel A.Y."/>
            <person name="Slobodkin A.I."/>
        </authorList>
    </citation>
    <scope>NUCLEOTIDE SEQUENCE</scope>
    <source>
        <strain evidence="10">M17dextr</strain>
    </source>
</reference>
<dbReference type="PROSITE" id="PS50862">
    <property type="entry name" value="AA_TRNA_LIGASE_II"/>
    <property type="match status" value="1"/>
</dbReference>
<evidence type="ECO:0000256" key="1">
    <source>
        <dbReference type="ARBA" id="ARBA00008226"/>
    </source>
</evidence>
<evidence type="ECO:0000256" key="5">
    <source>
        <dbReference type="ARBA" id="ARBA00022917"/>
    </source>
</evidence>
<evidence type="ECO:0000256" key="6">
    <source>
        <dbReference type="ARBA" id="ARBA00023146"/>
    </source>
</evidence>
<evidence type="ECO:0000313" key="11">
    <source>
        <dbReference type="Proteomes" id="UP001431776"/>
    </source>
</evidence>
<comment type="caution">
    <text evidence="10">The sequence shown here is derived from an EMBL/GenBank/DDBJ whole genome shotgun (WGS) entry which is preliminary data.</text>
</comment>
<dbReference type="PANTHER" id="PTHR22594:SF34">
    <property type="entry name" value="ASPARAGINE--TRNA LIGASE, MITOCHONDRIAL-RELATED"/>
    <property type="match status" value="1"/>
</dbReference>
<dbReference type="GO" id="GO:0005737">
    <property type="term" value="C:cytoplasm"/>
    <property type="evidence" value="ECO:0007669"/>
    <property type="project" value="UniProtKB-SubCell"/>
</dbReference>
<evidence type="ECO:0000313" key="10">
    <source>
        <dbReference type="EMBL" id="MDI6450265.1"/>
    </source>
</evidence>
<dbReference type="Gene3D" id="3.30.930.10">
    <property type="entry name" value="Bira Bifunctional Protein, Domain 2"/>
    <property type="match status" value="1"/>
</dbReference>
<organism evidence="10 11">
    <name type="scientific">Anaerobaca lacustris</name>
    <dbReference type="NCBI Taxonomy" id="3044600"/>
    <lineage>
        <taxon>Bacteria</taxon>
        <taxon>Pseudomonadati</taxon>
        <taxon>Planctomycetota</taxon>
        <taxon>Phycisphaerae</taxon>
        <taxon>Sedimentisphaerales</taxon>
        <taxon>Anaerobacaceae</taxon>
        <taxon>Anaerobaca</taxon>
    </lineage>
</organism>
<dbReference type="RefSeq" id="WP_349245676.1">
    <property type="nucleotide sequence ID" value="NZ_JASCXX010000018.1"/>
</dbReference>
<dbReference type="InterPro" id="IPR012340">
    <property type="entry name" value="NA-bd_OB-fold"/>
</dbReference>
<keyword evidence="6 7" id="KW-0030">Aminoacyl-tRNA synthetase</keyword>
<dbReference type="PANTHER" id="PTHR22594">
    <property type="entry name" value="ASPARTYL/LYSYL-TRNA SYNTHETASE"/>
    <property type="match status" value="1"/>
</dbReference>
<dbReference type="InterPro" id="IPR006195">
    <property type="entry name" value="aa-tRNA-synth_II"/>
</dbReference>
<gene>
    <name evidence="7" type="primary">asnS</name>
    <name evidence="10" type="ORF">QJ522_14490</name>
</gene>
<feature type="coiled-coil region" evidence="8">
    <location>
        <begin position="254"/>
        <end position="353"/>
    </location>
</feature>
<dbReference type="GO" id="GO:0005524">
    <property type="term" value="F:ATP binding"/>
    <property type="evidence" value="ECO:0007669"/>
    <property type="project" value="UniProtKB-UniRule"/>
</dbReference>
<dbReference type="GO" id="GO:0006421">
    <property type="term" value="P:asparaginyl-tRNA aminoacylation"/>
    <property type="evidence" value="ECO:0007669"/>
    <property type="project" value="UniProtKB-UniRule"/>
</dbReference>
<comment type="subunit">
    <text evidence="7">Homodimer.</text>
</comment>
<keyword evidence="3 7" id="KW-0547">Nucleotide-binding</keyword>
<protein>
    <recommendedName>
        <fullName evidence="7">Asparagine--tRNA ligase</fullName>
        <ecNumber evidence="7">6.1.1.22</ecNumber>
    </recommendedName>
    <alternativeName>
        <fullName evidence="7">Asparaginyl-tRNA synthetase</fullName>
        <shortName evidence="7">AsnRS</shortName>
    </alternativeName>
</protein>
<dbReference type="Pfam" id="PF01336">
    <property type="entry name" value="tRNA_anti-codon"/>
    <property type="match status" value="1"/>
</dbReference>
<dbReference type="InterPro" id="IPR004364">
    <property type="entry name" value="Aa-tRNA-synt_II"/>
</dbReference>
<dbReference type="CDD" id="cd00776">
    <property type="entry name" value="AsxRS_core"/>
    <property type="match status" value="1"/>
</dbReference>
<dbReference type="Gene3D" id="2.40.50.140">
    <property type="entry name" value="Nucleic acid-binding proteins"/>
    <property type="match status" value="1"/>
</dbReference>
<dbReference type="Proteomes" id="UP001431776">
    <property type="component" value="Unassembled WGS sequence"/>
</dbReference>
<evidence type="ECO:0000256" key="2">
    <source>
        <dbReference type="ARBA" id="ARBA00022598"/>
    </source>
</evidence>
<comment type="catalytic activity">
    <reaction evidence="7">
        <text>tRNA(Asn) + L-asparagine + ATP = L-asparaginyl-tRNA(Asn) + AMP + diphosphate + H(+)</text>
        <dbReference type="Rhea" id="RHEA:11180"/>
        <dbReference type="Rhea" id="RHEA-COMP:9659"/>
        <dbReference type="Rhea" id="RHEA-COMP:9674"/>
        <dbReference type="ChEBI" id="CHEBI:15378"/>
        <dbReference type="ChEBI" id="CHEBI:30616"/>
        <dbReference type="ChEBI" id="CHEBI:33019"/>
        <dbReference type="ChEBI" id="CHEBI:58048"/>
        <dbReference type="ChEBI" id="CHEBI:78442"/>
        <dbReference type="ChEBI" id="CHEBI:78515"/>
        <dbReference type="ChEBI" id="CHEBI:456215"/>
        <dbReference type="EC" id="6.1.1.22"/>
    </reaction>
</comment>
<keyword evidence="5 7" id="KW-0648">Protein biosynthesis</keyword>
<proteinExistence type="inferred from homology"/>
<sequence length="503" mass="57240">MSDKSNVYVNQLKHHIGKEVTLRGWVYNSRASGKIQFVILRDGTGLCQCIVEKASVPEELFDRIKHLGQESSLSLTGVVRADERSVGGHELAVTDAQIIAPAEGYPITPKAHGVDFLMRHRHLHFRSQRQWCIGKVRHTVVDAIRRFFNDNGFTLIDTPIFTTVVGEDQTSLFEVDYFGSPLHLTQTGQLYLESAAMSFGRVYCFGPTFRAEKSKTRRHLTEFWMVEPEVAFIDLPGLLELAENFVSYIVSRVLEDNRSELETLEADIGLLEKIQPPFYRLTYSEAVEILKGPKTVEFMARDLADLQSEKARTEVRIAELEQQQGGQIKQWQKDKIAAELIDLRSALAETETKIENNPKHAQLAAEFAWGKDLGGSDETIISRMHDKPVFVTHYPREAKAFYMKTDRADERVVENFDMLAPAGFGEIIGGSVREDDYDRLLAKIHEQGLSPETYNWYLDLRRYGSVPHGGFGLGVERTLAWITGEKHIRQCIPFPRMMDKVYI</sequence>
<evidence type="ECO:0000256" key="3">
    <source>
        <dbReference type="ARBA" id="ARBA00022741"/>
    </source>
</evidence>
<name>A0AAW6U043_9BACT</name>
<evidence type="ECO:0000256" key="8">
    <source>
        <dbReference type="SAM" id="Coils"/>
    </source>
</evidence>
<keyword evidence="7" id="KW-0963">Cytoplasm</keyword>
<comment type="subcellular location">
    <subcellularLocation>
        <location evidence="7">Cytoplasm</location>
    </subcellularLocation>
</comment>
<dbReference type="SUPFAM" id="SSF55681">
    <property type="entry name" value="Class II aaRS and biotin synthetases"/>
    <property type="match status" value="1"/>
</dbReference>
<keyword evidence="2 7" id="KW-0436">Ligase</keyword>
<dbReference type="EMBL" id="JASCXX010000018">
    <property type="protein sequence ID" value="MDI6450265.1"/>
    <property type="molecule type" value="Genomic_DNA"/>
</dbReference>
<dbReference type="SUPFAM" id="SSF50249">
    <property type="entry name" value="Nucleic acid-binding proteins"/>
    <property type="match status" value="1"/>
</dbReference>
<dbReference type="AlphaFoldDB" id="A0AAW6U043"/>